<accession>A0A699WVT1</accession>
<reference evidence="1" key="1">
    <citation type="journal article" date="2019" name="Sci. Rep.">
        <title>Draft genome of Tanacetum cinerariifolium, the natural source of mosquito coil.</title>
        <authorList>
            <person name="Yamashiro T."/>
            <person name="Shiraishi A."/>
            <person name="Satake H."/>
            <person name="Nakayama K."/>
        </authorList>
    </citation>
    <scope>NUCLEOTIDE SEQUENCE</scope>
</reference>
<organism evidence="1">
    <name type="scientific">Tanacetum cinerariifolium</name>
    <name type="common">Dalmatian daisy</name>
    <name type="synonym">Chrysanthemum cinerariifolium</name>
    <dbReference type="NCBI Taxonomy" id="118510"/>
    <lineage>
        <taxon>Eukaryota</taxon>
        <taxon>Viridiplantae</taxon>
        <taxon>Streptophyta</taxon>
        <taxon>Embryophyta</taxon>
        <taxon>Tracheophyta</taxon>
        <taxon>Spermatophyta</taxon>
        <taxon>Magnoliopsida</taxon>
        <taxon>eudicotyledons</taxon>
        <taxon>Gunneridae</taxon>
        <taxon>Pentapetalae</taxon>
        <taxon>asterids</taxon>
        <taxon>campanulids</taxon>
        <taxon>Asterales</taxon>
        <taxon>Asteraceae</taxon>
        <taxon>Asteroideae</taxon>
        <taxon>Anthemideae</taxon>
        <taxon>Anthemidinae</taxon>
        <taxon>Tanacetum</taxon>
    </lineage>
</organism>
<gene>
    <name evidence="1" type="ORF">Tci_923556</name>
</gene>
<name>A0A699WVT1_TANCI</name>
<dbReference type="AlphaFoldDB" id="A0A699WVT1"/>
<evidence type="ECO:0000313" key="1">
    <source>
        <dbReference type="EMBL" id="GFD51587.1"/>
    </source>
</evidence>
<protein>
    <submittedName>
        <fullName evidence="1">Uncharacterized protein</fullName>
    </submittedName>
</protein>
<comment type="caution">
    <text evidence="1">The sequence shown here is derived from an EMBL/GenBank/DDBJ whole genome shotgun (WGS) entry which is preliminary data.</text>
</comment>
<sequence length="108" mass="12087">MLERRSGLLAWPERQAASKLFVAATTRSRCVLEHGGDFHSAAFAVEGARDGFLVVADKPPFAILQFLDLVPVYSFDFRHRSISISDSGRHDTVQWHYFPTQTSEAGYA</sequence>
<proteinExistence type="predicted"/>
<dbReference type="EMBL" id="BKCJ011772056">
    <property type="protein sequence ID" value="GFD51587.1"/>
    <property type="molecule type" value="Genomic_DNA"/>
</dbReference>